<feature type="region of interest" description="Disordered" evidence="4">
    <location>
        <begin position="240"/>
        <end position="276"/>
    </location>
</feature>
<accession>A0ABV3RER0</accession>
<proteinExistence type="predicted"/>
<dbReference type="InterPro" id="IPR050611">
    <property type="entry name" value="ABCF"/>
</dbReference>
<dbReference type="SUPFAM" id="SSF52540">
    <property type="entry name" value="P-loop containing nucleoside triphosphate hydrolases"/>
    <property type="match status" value="2"/>
</dbReference>
<dbReference type="InterPro" id="IPR017871">
    <property type="entry name" value="ABC_transporter-like_CS"/>
</dbReference>
<dbReference type="PROSITE" id="PS00211">
    <property type="entry name" value="ABC_TRANSPORTER_1"/>
    <property type="match status" value="1"/>
</dbReference>
<dbReference type="CDD" id="cd03221">
    <property type="entry name" value="ABCF_EF-3"/>
    <property type="match status" value="2"/>
</dbReference>
<dbReference type="PANTHER" id="PTHR19211">
    <property type="entry name" value="ATP-BINDING TRANSPORT PROTEIN-RELATED"/>
    <property type="match status" value="1"/>
</dbReference>
<keyword evidence="1" id="KW-0677">Repeat</keyword>
<evidence type="ECO:0000256" key="4">
    <source>
        <dbReference type="SAM" id="MobiDB-lite"/>
    </source>
</evidence>
<evidence type="ECO:0000256" key="3">
    <source>
        <dbReference type="ARBA" id="ARBA00022840"/>
    </source>
</evidence>
<evidence type="ECO:0000313" key="8">
    <source>
        <dbReference type="Proteomes" id="UP001556118"/>
    </source>
</evidence>
<evidence type="ECO:0000313" key="7">
    <source>
        <dbReference type="EMBL" id="MEW9856571.1"/>
    </source>
</evidence>
<gene>
    <name evidence="7" type="ORF">ABUH87_15635</name>
</gene>
<dbReference type="PROSITE" id="PS50893">
    <property type="entry name" value="ABC_TRANSPORTER_2"/>
    <property type="match status" value="1"/>
</dbReference>
<dbReference type="InterPro" id="IPR003593">
    <property type="entry name" value="AAA+_ATPase"/>
</dbReference>
<reference evidence="7 8" key="1">
    <citation type="submission" date="2024-06" db="EMBL/GenBank/DDBJ databases">
        <title>Novosphingobium rhizovicinus M1R2S20.</title>
        <authorList>
            <person name="Sun J.-Q."/>
        </authorList>
    </citation>
    <scope>NUCLEOTIDE SEQUENCE [LARGE SCALE GENOMIC DNA]</scope>
    <source>
        <strain evidence="7 8">M1R2S20</strain>
    </source>
</reference>
<sequence>MFTLYVPVPMPSFLTFSAVCAIAPDGQTLFDHLNLSIGAERVGLVGRNGSGKSTLLRIASGDLPPGAGTLARSGSSDVLAQHWPEDHSFAQALGIADAAARIARILAGDGTPEDLEAADWDLSSRVDQALQDVGLPDLALERQIGTLSGGERTRVGLARLALVRPDLLLLDEPTNNLDAAGRAAVERLIASWRGGVLLASHDRALLEHMDRIVELTPRGVHIVGGGWSAFAAQRDAERAQAAAERERSEAALRATARGVQEQREAKDRRDKAGRAFAARKSEPRILLGRQAERAENSGGQARRLGERQLQEATARLEDARTKIEVLTPLTIAPPPSGLPSGAEVLTLDAVTASVGERRLGPWTLTIRGPERVALTGPNGAGKTTLIKMASGPLIPASGTVRRSGGAVATLDQHVTLLDPADTILGNIRRLHPEMDQHGAYAACARFAFRNRDADRLVGTLSGGERLRAGLAAAMPGETAPWLLILDEPTNHLDIASVEVLENALRNYDGALLVVSHDRRFLDAIGIQREYRLTP</sequence>
<keyword evidence="8" id="KW-1185">Reference proteome</keyword>
<feature type="domain" description="ABC transporter" evidence="6">
    <location>
        <begin position="14"/>
        <end position="242"/>
    </location>
</feature>
<dbReference type="InterPro" id="IPR027417">
    <property type="entry name" value="P-loop_NTPase"/>
</dbReference>
<keyword evidence="5" id="KW-0732">Signal</keyword>
<evidence type="ECO:0000256" key="1">
    <source>
        <dbReference type="ARBA" id="ARBA00022737"/>
    </source>
</evidence>
<feature type="signal peptide" evidence="5">
    <location>
        <begin position="1"/>
        <end position="21"/>
    </location>
</feature>
<evidence type="ECO:0000256" key="2">
    <source>
        <dbReference type="ARBA" id="ARBA00022741"/>
    </source>
</evidence>
<keyword evidence="2" id="KW-0547">Nucleotide-binding</keyword>
<dbReference type="Pfam" id="PF00005">
    <property type="entry name" value="ABC_tran"/>
    <property type="match status" value="2"/>
</dbReference>
<organism evidence="7 8">
    <name type="scientific">Novosphingobium rhizovicinum</name>
    <dbReference type="NCBI Taxonomy" id="3228928"/>
    <lineage>
        <taxon>Bacteria</taxon>
        <taxon>Pseudomonadati</taxon>
        <taxon>Pseudomonadota</taxon>
        <taxon>Alphaproteobacteria</taxon>
        <taxon>Sphingomonadales</taxon>
        <taxon>Sphingomonadaceae</taxon>
        <taxon>Novosphingobium</taxon>
    </lineage>
</organism>
<dbReference type="InterPro" id="IPR003439">
    <property type="entry name" value="ABC_transporter-like_ATP-bd"/>
</dbReference>
<name>A0ABV3RER0_9SPHN</name>
<keyword evidence="3 7" id="KW-0067">ATP-binding</keyword>
<dbReference type="PANTHER" id="PTHR19211:SF6">
    <property type="entry name" value="BLL7188 PROTEIN"/>
    <property type="match status" value="1"/>
</dbReference>
<dbReference type="Proteomes" id="UP001556118">
    <property type="component" value="Unassembled WGS sequence"/>
</dbReference>
<evidence type="ECO:0000256" key="5">
    <source>
        <dbReference type="SAM" id="SignalP"/>
    </source>
</evidence>
<protein>
    <submittedName>
        <fullName evidence="7">ABC-F family ATP-binding cassette domain-containing protein</fullName>
    </submittedName>
</protein>
<dbReference type="EMBL" id="JBFNXR010000052">
    <property type="protein sequence ID" value="MEW9856571.1"/>
    <property type="molecule type" value="Genomic_DNA"/>
</dbReference>
<dbReference type="GO" id="GO:0005524">
    <property type="term" value="F:ATP binding"/>
    <property type="evidence" value="ECO:0007669"/>
    <property type="project" value="UniProtKB-KW"/>
</dbReference>
<dbReference type="SMART" id="SM00382">
    <property type="entry name" value="AAA"/>
    <property type="match status" value="2"/>
</dbReference>
<feature type="chain" id="PRO_5047183440" evidence="5">
    <location>
        <begin position="22"/>
        <end position="534"/>
    </location>
</feature>
<evidence type="ECO:0000259" key="6">
    <source>
        <dbReference type="PROSITE" id="PS50893"/>
    </source>
</evidence>
<dbReference type="Gene3D" id="3.40.50.300">
    <property type="entry name" value="P-loop containing nucleotide triphosphate hydrolases"/>
    <property type="match status" value="2"/>
</dbReference>
<comment type="caution">
    <text evidence="7">The sequence shown here is derived from an EMBL/GenBank/DDBJ whole genome shotgun (WGS) entry which is preliminary data.</text>
</comment>
<feature type="compositionally biased region" description="Basic and acidic residues" evidence="4">
    <location>
        <begin position="260"/>
        <end position="276"/>
    </location>
</feature>
<feature type="compositionally biased region" description="Basic and acidic residues" evidence="4">
    <location>
        <begin position="240"/>
        <end position="250"/>
    </location>
</feature>
<dbReference type="RefSeq" id="WP_367775030.1">
    <property type="nucleotide sequence ID" value="NZ_JBFNXR010000052.1"/>
</dbReference>